<dbReference type="Proteomes" id="UP000595140">
    <property type="component" value="Unassembled WGS sequence"/>
</dbReference>
<accession>A0A484LJ16</accession>
<evidence type="ECO:0000313" key="2">
    <source>
        <dbReference type="Proteomes" id="UP000595140"/>
    </source>
</evidence>
<evidence type="ECO:0000313" key="1">
    <source>
        <dbReference type="EMBL" id="VFQ76066.1"/>
    </source>
</evidence>
<dbReference type="EMBL" id="OOIL02001477">
    <property type="protein sequence ID" value="VFQ76066.1"/>
    <property type="molecule type" value="Genomic_DNA"/>
</dbReference>
<gene>
    <name evidence="1" type="ORF">CCAM_LOCUS17842</name>
</gene>
<proteinExistence type="predicted"/>
<sequence length="70" mass="7963">MPHLPGTAERGEEGERRGFLAGNAIIAGVYRRVWLDAQRKKREDDEGFQPPCITRPRVCISTSRALEIQR</sequence>
<protein>
    <submittedName>
        <fullName evidence="1">Uncharacterized protein</fullName>
    </submittedName>
</protein>
<dbReference type="AlphaFoldDB" id="A0A484LJ16"/>
<reference evidence="1 2" key="1">
    <citation type="submission" date="2018-04" db="EMBL/GenBank/DDBJ databases">
        <authorList>
            <person name="Vogel A."/>
        </authorList>
    </citation>
    <scope>NUCLEOTIDE SEQUENCE [LARGE SCALE GENOMIC DNA]</scope>
</reference>
<keyword evidence="2" id="KW-1185">Reference proteome</keyword>
<organism evidence="1 2">
    <name type="scientific">Cuscuta campestris</name>
    <dbReference type="NCBI Taxonomy" id="132261"/>
    <lineage>
        <taxon>Eukaryota</taxon>
        <taxon>Viridiplantae</taxon>
        <taxon>Streptophyta</taxon>
        <taxon>Embryophyta</taxon>
        <taxon>Tracheophyta</taxon>
        <taxon>Spermatophyta</taxon>
        <taxon>Magnoliopsida</taxon>
        <taxon>eudicotyledons</taxon>
        <taxon>Gunneridae</taxon>
        <taxon>Pentapetalae</taxon>
        <taxon>asterids</taxon>
        <taxon>lamiids</taxon>
        <taxon>Solanales</taxon>
        <taxon>Convolvulaceae</taxon>
        <taxon>Cuscuteae</taxon>
        <taxon>Cuscuta</taxon>
        <taxon>Cuscuta subgen. Grammica</taxon>
        <taxon>Cuscuta sect. Cleistogrammica</taxon>
    </lineage>
</organism>
<name>A0A484LJ16_9ASTE</name>